<feature type="region of interest" description="Disordered" evidence="1">
    <location>
        <begin position="149"/>
        <end position="186"/>
    </location>
</feature>
<feature type="compositionally biased region" description="Low complexity" evidence="1">
    <location>
        <begin position="222"/>
        <end position="246"/>
    </location>
</feature>
<sequence length="447" mass="50687">MSVLLETHAYISGKTPNFTDIITPATISLPSHNYDSRTIKSVTSLHQHTPPPPPPPPPSNSSFLPVTTTNHDLDAHSLSNNYRPKATRKPIRYEESFNDGAIENKNHDYGTIIMEIIDSYLDPDSTSLAPASASTPDVIAKQEKLIEIGDDSDLETDQQKHQKTKEVNTKVNGKKKGDKKDTPPLQSMSSAFIQESYSQLFSNFDDLQQSINNSNFEKEQENQNQDQNQATITSSSSSSSSSSSCSPDNSHHLHINDVHRQRSHNHHPHNNNSHHHHHHSHSHSHSHHSHHHSHHNHHHHRRRRKSKWSKLNKLRTSFTEKLKYELETNPTANQAQSGLLNFHHFTTTSSESDVEDEIMLDLEEYRGRKLKQCKSVTLPLPRTTSASKRRVRIQEQQNQYIYPSAIPTINSGNSTGANMNNGTNNCGNTIGFSGFRRELSRKFHIFK</sequence>
<feature type="compositionally biased region" description="Pro residues" evidence="1">
    <location>
        <begin position="49"/>
        <end position="59"/>
    </location>
</feature>
<feature type="region of interest" description="Disordered" evidence="1">
    <location>
        <begin position="43"/>
        <end position="87"/>
    </location>
</feature>
<dbReference type="Proteomes" id="UP001202479">
    <property type="component" value="Unassembled WGS sequence"/>
</dbReference>
<proteinExistence type="predicted"/>
<feature type="compositionally biased region" description="Basic residues" evidence="1">
    <location>
        <begin position="261"/>
        <end position="311"/>
    </location>
</feature>
<keyword evidence="3" id="KW-1185">Reference proteome</keyword>
<feature type="compositionally biased region" description="Basic and acidic residues" evidence="1">
    <location>
        <begin position="249"/>
        <end position="260"/>
    </location>
</feature>
<feature type="region of interest" description="Disordered" evidence="1">
    <location>
        <begin position="217"/>
        <end position="311"/>
    </location>
</feature>
<feature type="compositionally biased region" description="Polar residues" evidence="1">
    <location>
        <begin position="60"/>
        <end position="70"/>
    </location>
</feature>
<evidence type="ECO:0000313" key="2">
    <source>
        <dbReference type="EMBL" id="KAI3403002.2"/>
    </source>
</evidence>
<gene>
    <name evidence="2" type="ORF">KGF56_004255</name>
</gene>
<dbReference type="RefSeq" id="XP_049178749.1">
    <property type="nucleotide sequence ID" value="XM_049325675.1"/>
</dbReference>
<comment type="caution">
    <text evidence="2">The sequence shown here is derived from an EMBL/GenBank/DDBJ whole genome shotgun (WGS) entry which is preliminary data.</text>
</comment>
<evidence type="ECO:0000313" key="3">
    <source>
        <dbReference type="Proteomes" id="UP001202479"/>
    </source>
</evidence>
<name>A0AAI9SU01_9ASCO</name>
<dbReference type="EMBL" id="JAHUZD010000139">
    <property type="protein sequence ID" value="KAI3403002.2"/>
    <property type="molecule type" value="Genomic_DNA"/>
</dbReference>
<dbReference type="AlphaFoldDB" id="A0AAI9SU01"/>
<protein>
    <submittedName>
        <fullName evidence="2">Uncharacterized protein</fullName>
    </submittedName>
</protein>
<evidence type="ECO:0000256" key="1">
    <source>
        <dbReference type="SAM" id="MobiDB-lite"/>
    </source>
</evidence>
<reference evidence="2" key="1">
    <citation type="journal article" date="2022" name="DNA Res.">
        <title>Genome analysis of five recently described species of the CUG-Ser clade uncovers Candida theae as a new hybrid lineage with pathogenic potential in the Candida parapsilosis species complex.</title>
        <authorList>
            <person name="Mixao V."/>
            <person name="Del Olmo V."/>
            <person name="Hegedusova E."/>
            <person name="Saus E."/>
            <person name="Pryszcz L."/>
            <person name="Cillingova A."/>
            <person name="Nosek J."/>
            <person name="Gabaldon T."/>
        </authorList>
    </citation>
    <scope>NUCLEOTIDE SEQUENCE</scope>
    <source>
        <strain evidence="2">CBS 10844</strain>
    </source>
</reference>
<feature type="compositionally biased region" description="Basic and acidic residues" evidence="1">
    <location>
        <begin position="157"/>
        <end position="168"/>
    </location>
</feature>
<dbReference type="GeneID" id="73381870"/>
<accession>A0AAI9SU01</accession>
<organism evidence="2 3">
    <name type="scientific">Candida oxycetoniae</name>
    <dbReference type="NCBI Taxonomy" id="497107"/>
    <lineage>
        <taxon>Eukaryota</taxon>
        <taxon>Fungi</taxon>
        <taxon>Dikarya</taxon>
        <taxon>Ascomycota</taxon>
        <taxon>Saccharomycotina</taxon>
        <taxon>Pichiomycetes</taxon>
        <taxon>Debaryomycetaceae</taxon>
        <taxon>Candida/Lodderomyces clade</taxon>
        <taxon>Candida</taxon>
    </lineage>
</organism>